<comment type="caution">
    <text evidence="1">The sequence shown here is derived from an EMBL/GenBank/DDBJ whole genome shotgun (WGS) entry which is preliminary data.</text>
</comment>
<evidence type="ECO:0000313" key="2">
    <source>
        <dbReference type="Proteomes" id="UP001060215"/>
    </source>
</evidence>
<name>A0ACC0F605_9ERIC</name>
<dbReference type="EMBL" id="CM045768">
    <property type="protein sequence ID" value="KAI7984045.1"/>
    <property type="molecule type" value="Genomic_DNA"/>
</dbReference>
<reference evidence="1 2" key="1">
    <citation type="journal article" date="2022" name="Plant J.">
        <title>Chromosome-level genome of Camellia lanceoleosa provides a valuable resource for understanding genome evolution and self-incompatibility.</title>
        <authorList>
            <person name="Gong W."/>
            <person name="Xiao S."/>
            <person name="Wang L."/>
            <person name="Liao Z."/>
            <person name="Chang Y."/>
            <person name="Mo W."/>
            <person name="Hu G."/>
            <person name="Li W."/>
            <person name="Zhao G."/>
            <person name="Zhu H."/>
            <person name="Hu X."/>
            <person name="Ji K."/>
            <person name="Xiang X."/>
            <person name="Song Q."/>
            <person name="Yuan D."/>
            <person name="Jin S."/>
            <person name="Zhang L."/>
        </authorList>
    </citation>
    <scope>NUCLEOTIDE SEQUENCE [LARGE SCALE GENOMIC DNA]</scope>
    <source>
        <strain evidence="1">SQ_2022a</strain>
    </source>
</reference>
<gene>
    <name evidence="1" type="ORF">LOK49_LG15G01816</name>
</gene>
<organism evidence="1 2">
    <name type="scientific">Camellia lanceoleosa</name>
    <dbReference type="NCBI Taxonomy" id="1840588"/>
    <lineage>
        <taxon>Eukaryota</taxon>
        <taxon>Viridiplantae</taxon>
        <taxon>Streptophyta</taxon>
        <taxon>Embryophyta</taxon>
        <taxon>Tracheophyta</taxon>
        <taxon>Spermatophyta</taxon>
        <taxon>Magnoliopsida</taxon>
        <taxon>eudicotyledons</taxon>
        <taxon>Gunneridae</taxon>
        <taxon>Pentapetalae</taxon>
        <taxon>asterids</taxon>
        <taxon>Ericales</taxon>
        <taxon>Theaceae</taxon>
        <taxon>Camellia</taxon>
    </lineage>
</organism>
<keyword evidence="2" id="KW-1185">Reference proteome</keyword>
<evidence type="ECO:0000313" key="1">
    <source>
        <dbReference type="EMBL" id="KAI7984045.1"/>
    </source>
</evidence>
<accession>A0ACC0F605</accession>
<sequence>MFESPCAAAYHHQNPPSTAANPSPSKPRTRNTNNLGNIKNEGPGPNTKRSRNDLEECTSNKRKSSFSQTAREGSTVVFDCEFSLLTSSSLFLGIF</sequence>
<dbReference type="Proteomes" id="UP001060215">
    <property type="component" value="Chromosome 11"/>
</dbReference>
<protein>
    <submittedName>
        <fullName evidence="1">Uncharacterized protein</fullName>
    </submittedName>
</protein>
<proteinExistence type="predicted"/>